<dbReference type="PROSITE" id="PS51464">
    <property type="entry name" value="SIS"/>
    <property type="match status" value="1"/>
</dbReference>
<dbReference type="PROSITE" id="PS01272">
    <property type="entry name" value="GCKR"/>
    <property type="match status" value="1"/>
</dbReference>
<organism evidence="4 5">
    <name type="scientific">Flavisolibacter ginsengisoli DSM 18119</name>
    <dbReference type="NCBI Taxonomy" id="1121884"/>
    <lineage>
        <taxon>Bacteria</taxon>
        <taxon>Pseudomonadati</taxon>
        <taxon>Bacteroidota</taxon>
        <taxon>Chitinophagia</taxon>
        <taxon>Chitinophagales</taxon>
        <taxon>Chitinophagaceae</taxon>
        <taxon>Flavisolibacter</taxon>
    </lineage>
</organism>
<sequence length="274" mass="30036">MNNFEKITEQPSRYRHLEKMSISELLTNINKEDKTVPLAVEKAIPQIKRLVNAVADKMLAGGRLFYIGAGTSGRLAVVDASECPPTYGVPYGLVIAVIAGGEDAITKAIENAEDNEEQGWLDLKKHAVNSKDVVVGIAASGTTPYVIEALRECQKREIVTGCITNNPGSPLTDVSDFPIEVEVGPEFVTGSTRMKSGTSQKLILNMISTTVMIQLGRVEDNKMVNMQLTNEKLIDRGTKMIMDNLSLSDYEQAKNLLLKYGSVKKAVDNFKLKE</sequence>
<dbReference type="InterPro" id="IPR046348">
    <property type="entry name" value="SIS_dom_sf"/>
</dbReference>
<dbReference type="Gene3D" id="3.40.50.10490">
    <property type="entry name" value="Glucose-6-phosphate isomerase like protein, domain 1"/>
    <property type="match status" value="1"/>
</dbReference>
<dbReference type="GO" id="GO:0016803">
    <property type="term" value="F:ether hydrolase activity"/>
    <property type="evidence" value="ECO:0007669"/>
    <property type="project" value="TreeGrafter"/>
</dbReference>
<dbReference type="Proteomes" id="UP000184048">
    <property type="component" value="Unassembled WGS sequence"/>
</dbReference>
<keyword evidence="1" id="KW-0456">Lyase</keyword>
<accession>A0A1M4WXA4</accession>
<dbReference type="OrthoDB" id="9813395at2"/>
<name>A0A1M4WXA4_9BACT</name>
<evidence type="ECO:0000313" key="5">
    <source>
        <dbReference type="Proteomes" id="UP000184048"/>
    </source>
</evidence>
<gene>
    <name evidence="4" type="ORF">SAMN02745131_01256</name>
</gene>
<dbReference type="NCBIfam" id="NF003915">
    <property type="entry name" value="PRK05441.1"/>
    <property type="match status" value="1"/>
</dbReference>
<evidence type="ECO:0000256" key="1">
    <source>
        <dbReference type="ARBA" id="ARBA00023239"/>
    </source>
</evidence>
<dbReference type="RefSeq" id="WP_072834481.1">
    <property type="nucleotide sequence ID" value="NZ_FQUU01000004.1"/>
</dbReference>
<dbReference type="InterPro" id="IPR005486">
    <property type="entry name" value="Glucokinase_regulatory_CS"/>
</dbReference>
<dbReference type="InterPro" id="IPR005488">
    <property type="entry name" value="Etherase_MurQ"/>
</dbReference>
<evidence type="ECO:0000259" key="3">
    <source>
        <dbReference type="PROSITE" id="PS51464"/>
    </source>
</evidence>
<protein>
    <submittedName>
        <fullName evidence="4">N-acetylmuramic acid 6-phosphate etherase</fullName>
    </submittedName>
</protein>
<dbReference type="STRING" id="1121884.SAMN02745131_01256"/>
<dbReference type="AlphaFoldDB" id="A0A1M4WXA4"/>
<dbReference type="PANTHER" id="PTHR10088:SF4">
    <property type="entry name" value="GLUCOKINASE REGULATORY PROTEIN"/>
    <property type="match status" value="1"/>
</dbReference>
<dbReference type="CDD" id="cd05007">
    <property type="entry name" value="SIS_Etherase"/>
    <property type="match status" value="1"/>
</dbReference>
<proteinExistence type="predicted"/>
<dbReference type="InterPro" id="IPR040190">
    <property type="entry name" value="MURQ/GCKR"/>
</dbReference>
<dbReference type="GO" id="GO:0046348">
    <property type="term" value="P:amino sugar catabolic process"/>
    <property type="evidence" value="ECO:0007669"/>
    <property type="project" value="InterPro"/>
</dbReference>
<keyword evidence="5" id="KW-1185">Reference proteome</keyword>
<dbReference type="NCBIfam" id="NF009222">
    <property type="entry name" value="PRK12570.1"/>
    <property type="match status" value="1"/>
</dbReference>
<dbReference type="EMBL" id="FQUU01000004">
    <property type="protein sequence ID" value="SHE85835.1"/>
    <property type="molecule type" value="Genomic_DNA"/>
</dbReference>
<dbReference type="InterPro" id="IPR001347">
    <property type="entry name" value="SIS_dom"/>
</dbReference>
<keyword evidence="2" id="KW-0119">Carbohydrate metabolism</keyword>
<dbReference type="SUPFAM" id="SSF53697">
    <property type="entry name" value="SIS domain"/>
    <property type="match status" value="1"/>
</dbReference>
<dbReference type="PANTHER" id="PTHR10088">
    <property type="entry name" value="GLUCOKINASE REGULATORY PROTEIN"/>
    <property type="match status" value="1"/>
</dbReference>
<dbReference type="Pfam" id="PF22645">
    <property type="entry name" value="GKRP_SIS_N"/>
    <property type="match status" value="1"/>
</dbReference>
<dbReference type="GO" id="GO:0009254">
    <property type="term" value="P:peptidoglycan turnover"/>
    <property type="evidence" value="ECO:0007669"/>
    <property type="project" value="TreeGrafter"/>
</dbReference>
<evidence type="ECO:0000256" key="2">
    <source>
        <dbReference type="ARBA" id="ARBA00023277"/>
    </source>
</evidence>
<feature type="domain" description="SIS" evidence="3">
    <location>
        <begin position="54"/>
        <end position="217"/>
    </location>
</feature>
<evidence type="ECO:0000313" key="4">
    <source>
        <dbReference type="EMBL" id="SHE85835.1"/>
    </source>
</evidence>
<dbReference type="GO" id="GO:0097367">
    <property type="term" value="F:carbohydrate derivative binding"/>
    <property type="evidence" value="ECO:0007669"/>
    <property type="project" value="InterPro"/>
</dbReference>
<dbReference type="FunFam" id="3.40.50.10490:FF:000014">
    <property type="entry name" value="N-acetylmuramic acid 6-phosphate etherase"/>
    <property type="match status" value="1"/>
</dbReference>
<reference evidence="4 5" key="1">
    <citation type="submission" date="2016-11" db="EMBL/GenBank/DDBJ databases">
        <authorList>
            <person name="Jaros S."/>
            <person name="Januszkiewicz K."/>
            <person name="Wedrychowicz H."/>
        </authorList>
    </citation>
    <scope>NUCLEOTIDE SEQUENCE [LARGE SCALE GENOMIC DNA]</scope>
    <source>
        <strain evidence="4 5">DSM 18119</strain>
    </source>
</reference>
<dbReference type="GO" id="GO:0016835">
    <property type="term" value="F:carbon-oxygen lyase activity"/>
    <property type="evidence" value="ECO:0007669"/>
    <property type="project" value="InterPro"/>
</dbReference>